<keyword evidence="9" id="KW-0547">Nucleotide-binding</keyword>
<dbReference type="EMBL" id="SPOI01000009">
    <property type="protein sequence ID" value="TIB42311.1"/>
    <property type="molecule type" value="Genomic_DNA"/>
</dbReference>
<dbReference type="InterPro" id="IPR017961">
    <property type="entry name" value="DNA_pol_Y-fam_little_finger"/>
</dbReference>
<dbReference type="InterPro" id="IPR050116">
    <property type="entry name" value="DNA_polymerase-Y"/>
</dbReference>
<dbReference type="Gene3D" id="1.10.150.810">
    <property type="match status" value="2"/>
</dbReference>
<dbReference type="CDD" id="cd03586">
    <property type="entry name" value="PolY_Pol_IV_kappa"/>
    <property type="match status" value="1"/>
</dbReference>
<keyword evidence="12" id="KW-0067">ATP-binding</keyword>
<name>A0A4T0JP79_WALIC</name>
<dbReference type="AlphaFoldDB" id="A0A4T0JP79"/>
<evidence type="ECO:0000256" key="16">
    <source>
        <dbReference type="ARBA" id="ARBA00049244"/>
    </source>
</evidence>
<evidence type="ECO:0000256" key="11">
    <source>
        <dbReference type="ARBA" id="ARBA00022786"/>
    </source>
</evidence>
<evidence type="ECO:0000313" key="21">
    <source>
        <dbReference type="EMBL" id="TIB42311.1"/>
    </source>
</evidence>
<dbReference type="Gene3D" id="3.30.1490.100">
    <property type="entry name" value="DNA polymerase, Y-family, little finger domain"/>
    <property type="match status" value="1"/>
</dbReference>
<dbReference type="SUPFAM" id="SSF54495">
    <property type="entry name" value="UBC-like"/>
    <property type="match status" value="1"/>
</dbReference>
<evidence type="ECO:0000256" key="12">
    <source>
        <dbReference type="ARBA" id="ARBA00022840"/>
    </source>
</evidence>
<dbReference type="Pfam" id="PF11799">
    <property type="entry name" value="IMS_C"/>
    <property type="match status" value="1"/>
</dbReference>
<dbReference type="FunFam" id="3.40.1170.60:FF:000012">
    <property type="entry name" value="Putative DNA-directed polymerase kappa"/>
    <property type="match status" value="1"/>
</dbReference>
<evidence type="ECO:0000256" key="17">
    <source>
        <dbReference type="PROSITE-ProRule" id="PRU10133"/>
    </source>
</evidence>
<evidence type="ECO:0000256" key="4">
    <source>
        <dbReference type="ARBA" id="ARBA00016178"/>
    </source>
</evidence>
<dbReference type="NCBIfam" id="NF002677">
    <property type="entry name" value="PRK02406.1"/>
    <property type="match status" value="1"/>
</dbReference>
<dbReference type="Gene3D" id="3.30.70.270">
    <property type="match status" value="1"/>
</dbReference>
<dbReference type="PROSITE" id="PS50127">
    <property type="entry name" value="UBC_2"/>
    <property type="match status" value="1"/>
</dbReference>
<gene>
    <name evidence="21" type="ORF">E3P86_00432</name>
</gene>
<organism evidence="21 22">
    <name type="scientific">Wallemia ichthyophaga</name>
    <dbReference type="NCBI Taxonomy" id="245174"/>
    <lineage>
        <taxon>Eukaryota</taxon>
        <taxon>Fungi</taxon>
        <taxon>Dikarya</taxon>
        <taxon>Basidiomycota</taxon>
        <taxon>Wallemiomycotina</taxon>
        <taxon>Wallemiomycetes</taxon>
        <taxon>Wallemiales</taxon>
        <taxon>Wallemiaceae</taxon>
        <taxon>Wallemia</taxon>
    </lineage>
</organism>
<evidence type="ECO:0000313" key="22">
    <source>
        <dbReference type="Proteomes" id="UP000310689"/>
    </source>
</evidence>
<dbReference type="GO" id="GO:0003887">
    <property type="term" value="F:DNA-directed DNA polymerase activity"/>
    <property type="evidence" value="ECO:0007669"/>
    <property type="project" value="UniProtKB-KW"/>
</dbReference>
<dbReference type="GO" id="GO:0061631">
    <property type="term" value="F:ubiquitin conjugating enzyme activity"/>
    <property type="evidence" value="ECO:0007669"/>
    <property type="project" value="UniProtKB-EC"/>
</dbReference>
<feature type="region of interest" description="Disordered" evidence="18">
    <location>
        <begin position="674"/>
        <end position="768"/>
    </location>
</feature>
<feature type="domain" description="UmuC" evidence="20">
    <location>
        <begin position="293"/>
        <end position="472"/>
    </location>
</feature>
<feature type="region of interest" description="Disordered" evidence="18">
    <location>
        <begin position="148"/>
        <end position="176"/>
    </location>
</feature>
<dbReference type="InterPro" id="IPR016135">
    <property type="entry name" value="UBQ-conjugating_enzyme/RWD"/>
</dbReference>
<keyword evidence="7" id="KW-0235">DNA replication</keyword>
<evidence type="ECO:0000256" key="18">
    <source>
        <dbReference type="SAM" id="MobiDB-lite"/>
    </source>
</evidence>
<feature type="region of interest" description="Disordered" evidence="18">
    <location>
        <begin position="641"/>
        <end position="661"/>
    </location>
</feature>
<dbReference type="GO" id="GO:0005524">
    <property type="term" value="F:ATP binding"/>
    <property type="evidence" value="ECO:0007669"/>
    <property type="project" value="UniProtKB-KW"/>
</dbReference>
<keyword evidence="6" id="KW-0548">Nucleotidyltransferase</keyword>
<keyword evidence="11" id="KW-0833">Ubl conjugation pathway</keyword>
<evidence type="ECO:0000259" key="19">
    <source>
        <dbReference type="PROSITE" id="PS50127"/>
    </source>
</evidence>
<dbReference type="GO" id="GO:0006281">
    <property type="term" value="P:DNA repair"/>
    <property type="evidence" value="ECO:0007669"/>
    <property type="project" value="UniProtKB-KW"/>
</dbReference>
<dbReference type="Pfam" id="PF00817">
    <property type="entry name" value="IMS"/>
    <property type="match status" value="1"/>
</dbReference>
<dbReference type="InterPro" id="IPR001126">
    <property type="entry name" value="UmuC"/>
</dbReference>
<comment type="similarity">
    <text evidence="1">Belongs to the DNA polymerase type-Y family.</text>
</comment>
<keyword evidence="14" id="KW-0239">DNA-directed DNA polymerase</keyword>
<dbReference type="Gene3D" id="3.40.1170.60">
    <property type="match status" value="1"/>
</dbReference>
<feature type="compositionally biased region" description="Acidic residues" evidence="18">
    <location>
        <begin position="731"/>
        <end position="740"/>
    </location>
</feature>
<proteinExistence type="inferred from homology"/>
<evidence type="ECO:0000256" key="9">
    <source>
        <dbReference type="ARBA" id="ARBA00022741"/>
    </source>
</evidence>
<evidence type="ECO:0000256" key="14">
    <source>
        <dbReference type="ARBA" id="ARBA00022932"/>
    </source>
</evidence>
<accession>A0A4T0JP79</accession>
<keyword evidence="5" id="KW-0808">Transferase</keyword>
<evidence type="ECO:0000256" key="8">
    <source>
        <dbReference type="ARBA" id="ARBA00022723"/>
    </source>
</evidence>
<dbReference type="GO" id="GO:0070987">
    <property type="term" value="P:error-free translesion synthesis"/>
    <property type="evidence" value="ECO:0007669"/>
    <property type="project" value="UniProtKB-ARBA"/>
</dbReference>
<feature type="domain" description="UBC core" evidence="19">
    <location>
        <begin position="6"/>
        <end position="153"/>
    </location>
</feature>
<dbReference type="EC" id="2.3.2.23" evidence="3"/>
<dbReference type="InterPro" id="IPR000608">
    <property type="entry name" value="UBC"/>
</dbReference>
<dbReference type="EC" id="2.7.7.7" evidence="2"/>
<dbReference type="GO" id="GO:0003684">
    <property type="term" value="F:damaged DNA binding"/>
    <property type="evidence" value="ECO:0007669"/>
    <property type="project" value="InterPro"/>
</dbReference>
<dbReference type="Gene3D" id="3.10.110.10">
    <property type="entry name" value="Ubiquitin Conjugating Enzyme"/>
    <property type="match status" value="1"/>
</dbReference>
<feature type="active site" description="Glycyl thioester intermediate" evidence="17">
    <location>
        <position position="91"/>
    </location>
</feature>
<keyword evidence="10" id="KW-0227">DNA damage</keyword>
<dbReference type="FunFam" id="3.10.110.10:FF:000060">
    <property type="entry name" value="Ubiquitin conjugating enzyme (UbcB)"/>
    <property type="match status" value="1"/>
</dbReference>
<dbReference type="InterPro" id="IPR022880">
    <property type="entry name" value="DNApol_IV"/>
</dbReference>
<dbReference type="SUPFAM" id="SSF56672">
    <property type="entry name" value="DNA/RNA polymerases"/>
    <property type="match status" value="1"/>
</dbReference>
<evidence type="ECO:0000256" key="7">
    <source>
        <dbReference type="ARBA" id="ARBA00022705"/>
    </source>
</evidence>
<evidence type="ECO:0000256" key="5">
    <source>
        <dbReference type="ARBA" id="ARBA00022679"/>
    </source>
</evidence>
<evidence type="ECO:0000256" key="10">
    <source>
        <dbReference type="ARBA" id="ARBA00022763"/>
    </source>
</evidence>
<reference evidence="21 22" key="1">
    <citation type="submission" date="2019-03" db="EMBL/GenBank/DDBJ databases">
        <title>Sequencing 23 genomes of Wallemia ichthyophaga.</title>
        <authorList>
            <person name="Gostincar C."/>
        </authorList>
    </citation>
    <scope>NUCLEOTIDE SEQUENCE [LARGE SCALE GENOMIC DNA]</scope>
    <source>
        <strain evidence="21 22">EXF-6200</strain>
    </source>
</reference>
<feature type="compositionally biased region" description="Basic and acidic residues" evidence="18">
    <location>
        <begin position="674"/>
        <end position="688"/>
    </location>
</feature>
<dbReference type="InterPro" id="IPR024728">
    <property type="entry name" value="PolY_HhH_motif"/>
</dbReference>
<dbReference type="PROSITE" id="PS50173">
    <property type="entry name" value="UMUC"/>
    <property type="match status" value="1"/>
</dbReference>
<dbReference type="InterPro" id="IPR023313">
    <property type="entry name" value="UBQ-conjugating_AS"/>
</dbReference>
<sequence>MSSKTVTIKRLHKEMKDIKNEPLVGISLSPVNPDFPFEWKAIIDGPEGSPYDAGRFEISITIPPDYPFSPPQVKFLTKIYHCNINRLGNICLDILKSKWSPALSLQKVVLSISSLLTDCNTDDPLDSQIAKHYKQDKNDHDQVARKMTSENALPKVTPKSSNTISLDSDEDQDTQNHANKRQKLIVFFCILVYMSSSSSDSNSLLRRLAGPSAGKAGLDSNQERINHIIHDASKGGRFFNNEVKRDEHTTAKVAAIQNILKQRLENANQSSILHSVHSTLKNMDAERDLSQFIMHCDMDMFYAAVEVLDNPDLHGKPFGVGKGILTTASYEARKYGIRSAMPCFIARKLCDHFIEVPMRMERYVDKSRQVMDIFARFDENMAAASLDEAYLNVTAYMNEHALTPQEVSQRLRSAVHAETGLTVSTGVAPNKTLAKICSDKNKPNGEYTMQFSLDAVRAFMKDLPIRKVPGIGRINERLLQSLGINACGDIAEHLVEIHLLRKELQSEGLLRAYLGIFSNVVAPAKQEDRKSVGTEKTFQPLSDSIALLEKLHMLCHELEADLRRTQFKGRTVTLKYKKHTFENFTRAMSVERFVCTSEDIWPVARGLLERELPLTLRLLGVRLTNLQFVGSTRGEITQFFTKQQQESSKNHTPNDTDSDVEIIENPVLGKEKEIEAASGASKDKHTSDTLKTQQKPFFNDLDESGNTTASDASKDKHTSDTLKTQQKPFFDDLDESDSDVDVFVPKPKRKETEKECAGTSNAPDAPDILKCPVCAKKFNITGDPNMSNDTINKQ</sequence>
<dbReference type="GO" id="GO:0005634">
    <property type="term" value="C:nucleus"/>
    <property type="evidence" value="ECO:0007669"/>
    <property type="project" value="TreeGrafter"/>
</dbReference>
<dbReference type="Pfam" id="PF11798">
    <property type="entry name" value="IMS_HHH"/>
    <property type="match status" value="1"/>
</dbReference>
<dbReference type="Proteomes" id="UP000310689">
    <property type="component" value="Unassembled WGS sequence"/>
</dbReference>
<keyword evidence="8" id="KW-0479">Metal-binding</keyword>
<keyword evidence="13" id="KW-0460">Magnesium</keyword>
<dbReference type="InterPro" id="IPR036775">
    <property type="entry name" value="DNA_pol_Y-fam_lit_finger_sf"/>
</dbReference>
<comment type="caution">
    <text evidence="21">The sequence shown here is derived from an EMBL/GenBank/DDBJ whole genome shotgun (WGS) entry which is preliminary data.</text>
</comment>
<evidence type="ECO:0000256" key="1">
    <source>
        <dbReference type="ARBA" id="ARBA00010945"/>
    </source>
</evidence>
<protein>
    <recommendedName>
        <fullName evidence="4">DNA polymerase kappa</fullName>
        <ecNumber evidence="3">2.3.2.23</ecNumber>
        <ecNumber evidence="2">2.7.7.7</ecNumber>
    </recommendedName>
</protein>
<dbReference type="Pfam" id="PF00179">
    <property type="entry name" value="UQ_con"/>
    <property type="match status" value="1"/>
</dbReference>
<evidence type="ECO:0000256" key="6">
    <source>
        <dbReference type="ARBA" id="ARBA00022695"/>
    </source>
</evidence>
<dbReference type="InterPro" id="IPR043502">
    <property type="entry name" value="DNA/RNA_pol_sf"/>
</dbReference>
<evidence type="ECO:0000256" key="2">
    <source>
        <dbReference type="ARBA" id="ARBA00012417"/>
    </source>
</evidence>
<evidence type="ECO:0000259" key="20">
    <source>
        <dbReference type="PROSITE" id="PS50173"/>
    </source>
</evidence>
<dbReference type="GO" id="GO:0046872">
    <property type="term" value="F:metal ion binding"/>
    <property type="evidence" value="ECO:0007669"/>
    <property type="project" value="UniProtKB-KW"/>
</dbReference>
<dbReference type="HAMAP" id="MF_01113">
    <property type="entry name" value="DNApol_IV"/>
    <property type="match status" value="1"/>
</dbReference>
<dbReference type="FunFam" id="3.30.1490.100:FF:000004">
    <property type="entry name" value="DNA polymerase IV"/>
    <property type="match status" value="1"/>
</dbReference>
<evidence type="ECO:0000256" key="3">
    <source>
        <dbReference type="ARBA" id="ARBA00012486"/>
    </source>
</evidence>
<comment type="catalytic activity">
    <reaction evidence="16">
        <text>DNA(n) + a 2'-deoxyribonucleoside 5'-triphosphate = DNA(n+1) + diphosphate</text>
        <dbReference type="Rhea" id="RHEA:22508"/>
        <dbReference type="Rhea" id="RHEA-COMP:17339"/>
        <dbReference type="Rhea" id="RHEA-COMP:17340"/>
        <dbReference type="ChEBI" id="CHEBI:33019"/>
        <dbReference type="ChEBI" id="CHEBI:61560"/>
        <dbReference type="ChEBI" id="CHEBI:173112"/>
        <dbReference type="EC" id="2.7.7.7"/>
    </reaction>
</comment>
<dbReference type="GO" id="GO:0042276">
    <property type="term" value="P:error-prone translesion synthesis"/>
    <property type="evidence" value="ECO:0007669"/>
    <property type="project" value="TreeGrafter"/>
</dbReference>
<keyword evidence="15" id="KW-0234">DNA repair</keyword>
<dbReference type="SMART" id="SM00212">
    <property type="entry name" value="UBCc"/>
    <property type="match status" value="1"/>
</dbReference>
<evidence type="ECO:0000256" key="15">
    <source>
        <dbReference type="ARBA" id="ARBA00023204"/>
    </source>
</evidence>
<dbReference type="InterPro" id="IPR043128">
    <property type="entry name" value="Rev_trsase/Diguanyl_cyclase"/>
</dbReference>
<evidence type="ECO:0000256" key="13">
    <source>
        <dbReference type="ARBA" id="ARBA00022842"/>
    </source>
</evidence>
<dbReference type="SUPFAM" id="SSF100879">
    <property type="entry name" value="Lesion bypass DNA polymerase (Y-family), little finger domain"/>
    <property type="match status" value="1"/>
</dbReference>
<dbReference type="PANTHER" id="PTHR11076">
    <property type="entry name" value="DNA REPAIR POLYMERASE UMUC / TRANSFERASE FAMILY MEMBER"/>
    <property type="match status" value="1"/>
</dbReference>
<dbReference type="PANTHER" id="PTHR11076:SF33">
    <property type="entry name" value="DNA POLYMERASE KAPPA"/>
    <property type="match status" value="1"/>
</dbReference>
<dbReference type="PROSITE" id="PS00183">
    <property type="entry name" value="UBC_1"/>
    <property type="match status" value="1"/>
</dbReference>
<dbReference type="GO" id="GO:0006260">
    <property type="term" value="P:DNA replication"/>
    <property type="evidence" value="ECO:0007669"/>
    <property type="project" value="UniProtKB-KW"/>
</dbReference>